<dbReference type="Gene3D" id="3.40.710.10">
    <property type="entry name" value="DD-peptidase/beta-lactamase superfamily"/>
    <property type="match status" value="1"/>
</dbReference>
<accession>A0A6A4HC50</accession>
<dbReference type="InterPro" id="IPR012338">
    <property type="entry name" value="Beta-lactam/transpept-like"/>
</dbReference>
<dbReference type="SUPFAM" id="SSF56601">
    <property type="entry name" value="beta-lactamase/transpeptidase-like"/>
    <property type="match status" value="1"/>
</dbReference>
<dbReference type="Pfam" id="PF00144">
    <property type="entry name" value="Beta-lactamase"/>
    <property type="match status" value="1"/>
</dbReference>
<gene>
    <name evidence="4" type="ORF">BT96DRAFT_922762</name>
</gene>
<protein>
    <submittedName>
        <fullName evidence="4">Beta-lactamase/transpeptidase-like protein</fullName>
    </submittedName>
</protein>
<name>A0A6A4HC50_9AGAR</name>
<comment type="similarity">
    <text evidence="1">Belongs to the class-A beta-lactamase family.</text>
</comment>
<dbReference type="AlphaFoldDB" id="A0A6A4HC50"/>
<evidence type="ECO:0000313" key="4">
    <source>
        <dbReference type="EMBL" id="KAE9395561.1"/>
    </source>
</evidence>
<keyword evidence="5" id="KW-1185">Reference proteome</keyword>
<evidence type="ECO:0000256" key="2">
    <source>
        <dbReference type="ARBA" id="ARBA00022801"/>
    </source>
</evidence>
<dbReference type="PANTHER" id="PTHR43283:SF17">
    <property type="entry name" value="(LOVD), PUTATIVE (AFU_ORTHOLOGUE AFUA_5G00920)-RELATED"/>
    <property type="match status" value="1"/>
</dbReference>
<dbReference type="InterPro" id="IPR050789">
    <property type="entry name" value="Diverse_Enzym_Activities"/>
</dbReference>
<sequence>MPTSMEETFRAAVETGNLLPGAVLLAKDVTGHFSYASAFGTRSLKNSSSNPSLELDTVMRIASATKLVTSVAAMQCVERGLIGLDDDVKPLVPEMEGLQILKGFDIEGKPIMEDPTEKITLRRLLTHSSGYCYDFLSPLLMQWRKFNGQPAPMYEGDRLTDRYGQPLTFEPGTQWMYSPSIDWAGRVVECVYADTPLETIMEQNIWQPLGIKDMTFYLQRRPDMLAKCGDMTKVDQNTGKLVHSDEWFFEKDAESAFGGSSLFASPQEYMKILHSLLTNDGKLLRPESVDEFFRPQLEDKPRQSMVEVLSKPHNHLMNSLNPAGKKDWGLGGILLLEDGPDEYSRKAGTMSWAGAFHCYWFIDRKEGLCGLFASQINDLTDPKLDGVKDLVRLFERTMYQRLRNMSNNA</sequence>
<organism evidence="4 5">
    <name type="scientific">Gymnopus androsaceus JB14</name>
    <dbReference type="NCBI Taxonomy" id="1447944"/>
    <lineage>
        <taxon>Eukaryota</taxon>
        <taxon>Fungi</taxon>
        <taxon>Dikarya</taxon>
        <taxon>Basidiomycota</taxon>
        <taxon>Agaricomycotina</taxon>
        <taxon>Agaricomycetes</taxon>
        <taxon>Agaricomycetidae</taxon>
        <taxon>Agaricales</taxon>
        <taxon>Marasmiineae</taxon>
        <taxon>Omphalotaceae</taxon>
        <taxon>Gymnopus</taxon>
    </lineage>
</organism>
<dbReference type="GO" id="GO:0016787">
    <property type="term" value="F:hydrolase activity"/>
    <property type="evidence" value="ECO:0007669"/>
    <property type="project" value="UniProtKB-KW"/>
</dbReference>
<evidence type="ECO:0000256" key="1">
    <source>
        <dbReference type="ARBA" id="ARBA00009009"/>
    </source>
</evidence>
<dbReference type="OrthoDB" id="428260at2759"/>
<dbReference type="PANTHER" id="PTHR43283">
    <property type="entry name" value="BETA-LACTAMASE-RELATED"/>
    <property type="match status" value="1"/>
</dbReference>
<keyword evidence="2" id="KW-0378">Hydrolase</keyword>
<reference evidence="4" key="1">
    <citation type="journal article" date="2019" name="Environ. Microbiol.">
        <title>Fungal ecological strategies reflected in gene transcription - a case study of two litter decomposers.</title>
        <authorList>
            <person name="Barbi F."/>
            <person name="Kohler A."/>
            <person name="Barry K."/>
            <person name="Baskaran P."/>
            <person name="Daum C."/>
            <person name="Fauchery L."/>
            <person name="Ihrmark K."/>
            <person name="Kuo A."/>
            <person name="LaButti K."/>
            <person name="Lipzen A."/>
            <person name="Morin E."/>
            <person name="Grigoriev I.V."/>
            <person name="Henrissat B."/>
            <person name="Lindahl B."/>
            <person name="Martin F."/>
        </authorList>
    </citation>
    <scope>NUCLEOTIDE SEQUENCE</scope>
    <source>
        <strain evidence="4">JB14</strain>
    </source>
</reference>
<dbReference type="Proteomes" id="UP000799118">
    <property type="component" value="Unassembled WGS sequence"/>
</dbReference>
<proteinExistence type="inferred from homology"/>
<evidence type="ECO:0000313" key="5">
    <source>
        <dbReference type="Proteomes" id="UP000799118"/>
    </source>
</evidence>
<evidence type="ECO:0000259" key="3">
    <source>
        <dbReference type="Pfam" id="PF00144"/>
    </source>
</evidence>
<dbReference type="InterPro" id="IPR001466">
    <property type="entry name" value="Beta-lactam-related"/>
</dbReference>
<feature type="domain" description="Beta-lactamase-related" evidence="3">
    <location>
        <begin position="30"/>
        <end position="379"/>
    </location>
</feature>
<dbReference type="EMBL" id="ML769529">
    <property type="protein sequence ID" value="KAE9395561.1"/>
    <property type="molecule type" value="Genomic_DNA"/>
</dbReference>